<gene>
    <name evidence="1" type="ORF">FpNV_034</name>
</gene>
<accession>A0AAU8GF44</accession>
<reference evidence="1" key="1">
    <citation type="submission" date="2024-06" db="EMBL/GenBank/DDBJ databases">
        <title>North American crayfish harbour diverse members of the Nudiviridae.</title>
        <authorList>
            <person name="Stratton C."/>
            <person name="Bojko J."/>
        </authorList>
    </citation>
    <scope>NUCLEOTIDE SEQUENCE</scope>
    <source>
        <strain evidence="1">142H</strain>
    </source>
</reference>
<name>A0AAU8GF44_9VIRU</name>
<sequence length="235" mass="28542">MSITKNFNIINFKSCYTNTEYLDTIVDYYIPIFKKCLLQAKLIKFVPLSEKQLWGKDEIKNFEINFEDLDFLYHMKYFKNKKKGLLYEMVAKMKYNNKFLFIELEINTEECHFDCCGVYGTIYMSYNANLFYNVINAKLNYIEYDIELMKNALEQDDNILDDLNIYNTNNLRFWCNDPIMYKRHFSYLPIKDTDIDDIFHDLYKKCKNNKKSIVENIREFIVINQALLEYYYTNY</sequence>
<protein>
    <submittedName>
        <fullName evidence="1">Uncharacterized protein</fullName>
    </submittedName>
</protein>
<organism evidence="1">
    <name type="scientific">Faxonius propinquus nudivirus</name>
    <dbReference type="NCBI Taxonomy" id="3139431"/>
    <lineage>
        <taxon>Viruses</taxon>
        <taxon>Viruses incertae sedis</taxon>
        <taxon>Naldaviricetes</taxon>
        <taxon>Lefavirales</taxon>
        <taxon>Nudiviridae</taxon>
    </lineage>
</organism>
<proteinExistence type="predicted"/>
<dbReference type="EMBL" id="PP955094">
    <property type="protein sequence ID" value="XCH39279.1"/>
    <property type="molecule type" value="Genomic_DNA"/>
</dbReference>
<evidence type="ECO:0000313" key="1">
    <source>
        <dbReference type="EMBL" id="XCH39279.1"/>
    </source>
</evidence>